<name>A0AAJ8MGX5_9TREE</name>
<protein>
    <submittedName>
        <fullName evidence="1">Uncharacterized protein</fullName>
    </submittedName>
</protein>
<reference evidence="1" key="2">
    <citation type="submission" date="2024-02" db="EMBL/GenBank/DDBJ databases">
        <title>Comparative genomics of Cryptococcus and Kwoniella reveals pathogenesis evolution and contrasting modes of karyotype evolution via chromosome fusion or intercentromeric recombination.</title>
        <authorList>
            <person name="Coelho M.A."/>
            <person name="David-Palma M."/>
            <person name="Shea T."/>
            <person name="Bowers K."/>
            <person name="McGinley-Smith S."/>
            <person name="Mohammad A.W."/>
            <person name="Gnirke A."/>
            <person name="Yurkov A.M."/>
            <person name="Nowrousian M."/>
            <person name="Sun S."/>
            <person name="Cuomo C.A."/>
            <person name="Heitman J."/>
        </authorList>
    </citation>
    <scope>NUCLEOTIDE SEQUENCE</scope>
    <source>
        <strain evidence="1">CBS 10117</strain>
    </source>
</reference>
<reference evidence="1" key="1">
    <citation type="submission" date="2013-07" db="EMBL/GenBank/DDBJ databases">
        <authorList>
            <consortium name="The Broad Institute Genome Sequencing Platform"/>
            <person name="Cuomo C."/>
            <person name="Litvintseva A."/>
            <person name="Chen Y."/>
            <person name="Heitman J."/>
            <person name="Sun S."/>
            <person name="Springer D."/>
            <person name="Dromer F."/>
            <person name="Young S.K."/>
            <person name="Zeng Q."/>
            <person name="Gargeya S."/>
            <person name="Fitzgerald M."/>
            <person name="Abouelleil A."/>
            <person name="Alvarado L."/>
            <person name="Berlin A.M."/>
            <person name="Chapman S.B."/>
            <person name="Dewar J."/>
            <person name="Goldberg J."/>
            <person name="Griggs A."/>
            <person name="Gujja S."/>
            <person name="Hansen M."/>
            <person name="Howarth C."/>
            <person name="Imamovic A."/>
            <person name="Larimer J."/>
            <person name="McCowan C."/>
            <person name="Murphy C."/>
            <person name="Pearson M."/>
            <person name="Priest M."/>
            <person name="Roberts A."/>
            <person name="Saif S."/>
            <person name="Shea T."/>
            <person name="Sykes S."/>
            <person name="Wortman J."/>
            <person name="Nusbaum C."/>
            <person name="Birren B."/>
        </authorList>
    </citation>
    <scope>NUCLEOTIDE SEQUENCE</scope>
    <source>
        <strain evidence="1">CBS 10117</strain>
    </source>
</reference>
<dbReference type="RefSeq" id="XP_065824832.1">
    <property type="nucleotide sequence ID" value="XM_065968760.1"/>
</dbReference>
<organism evidence="1 2">
    <name type="scientific">Kwoniella dejecticola CBS 10117</name>
    <dbReference type="NCBI Taxonomy" id="1296121"/>
    <lineage>
        <taxon>Eukaryota</taxon>
        <taxon>Fungi</taxon>
        <taxon>Dikarya</taxon>
        <taxon>Basidiomycota</taxon>
        <taxon>Agaricomycotina</taxon>
        <taxon>Tremellomycetes</taxon>
        <taxon>Tremellales</taxon>
        <taxon>Cryptococcaceae</taxon>
        <taxon>Kwoniella</taxon>
    </lineage>
</organism>
<dbReference type="GeneID" id="90830089"/>
<keyword evidence="2" id="KW-1185">Reference proteome</keyword>
<gene>
    <name evidence="1" type="ORF">I303_103469</name>
</gene>
<accession>A0AAJ8MGX5</accession>
<proteinExistence type="predicted"/>
<dbReference type="AlphaFoldDB" id="A0AAJ8MGX5"/>
<dbReference type="EMBL" id="CP144533">
    <property type="protein sequence ID" value="WWC60893.1"/>
    <property type="molecule type" value="Genomic_DNA"/>
</dbReference>
<evidence type="ECO:0000313" key="1">
    <source>
        <dbReference type="EMBL" id="WWC60893.1"/>
    </source>
</evidence>
<evidence type="ECO:0000313" key="2">
    <source>
        <dbReference type="Proteomes" id="UP000078595"/>
    </source>
</evidence>
<dbReference type="Proteomes" id="UP000078595">
    <property type="component" value="Chromosome 4"/>
</dbReference>
<dbReference type="KEGG" id="kdj:90830089"/>
<sequence>MVQHEREARITSEEAVNGIAQLQQWDQMPRFDQDTGYAIISRPDANGDYRVGRLPSAAVQALERSFRGPPAYSAWTCRNINAAETTYNISRRQAEEASVFLAICEGRAHSAEDTGFVTICLPDGSEDTTHGLSAREVYSLEEYFNRR</sequence>